<evidence type="ECO:0000313" key="8">
    <source>
        <dbReference type="Proteomes" id="UP000007041"/>
    </source>
</evidence>
<comment type="cofactor">
    <cofactor evidence="1">
        <name>[4Fe-4S] cluster</name>
        <dbReference type="ChEBI" id="CHEBI:49883"/>
    </cofactor>
</comment>
<dbReference type="InterPro" id="IPR023404">
    <property type="entry name" value="rSAM_horseshoe"/>
</dbReference>
<dbReference type="SMART" id="SM00729">
    <property type="entry name" value="Elp3"/>
    <property type="match status" value="1"/>
</dbReference>
<evidence type="ECO:0000259" key="6">
    <source>
        <dbReference type="PROSITE" id="PS51918"/>
    </source>
</evidence>
<dbReference type="STRING" id="1511.CLOST_0053"/>
<keyword evidence="2" id="KW-0949">S-adenosyl-L-methionine</keyword>
<proteinExistence type="predicted"/>
<dbReference type="SFLD" id="SFLDG01082">
    <property type="entry name" value="B12-binding_domain_containing"/>
    <property type="match status" value="1"/>
</dbReference>
<keyword evidence="5" id="KW-0411">Iron-sulfur</keyword>
<dbReference type="SUPFAM" id="SSF102114">
    <property type="entry name" value="Radical SAM enzymes"/>
    <property type="match status" value="1"/>
</dbReference>
<dbReference type="SFLD" id="SFLDG01095">
    <property type="entry name" value="Uncharacterised_Radical_SAM_Su"/>
    <property type="match status" value="1"/>
</dbReference>
<gene>
    <name evidence="7" type="ordered locus">CLOST_0053</name>
</gene>
<dbReference type="eggNOG" id="COG1032">
    <property type="taxonomic scope" value="Bacteria"/>
</dbReference>
<dbReference type="PROSITE" id="PS51918">
    <property type="entry name" value="RADICAL_SAM"/>
    <property type="match status" value="1"/>
</dbReference>
<dbReference type="KEGG" id="cst:CLOST_0053"/>
<dbReference type="BioCyc" id="CSTI499177:GJE9-56-MONOMER"/>
<name>E3PRA9_ACESD</name>
<sequence length="270" mass="30423">MYTDARIHYPLDEMTNMLIPVTIGCSYNKCAFCNMYKGEKFAHVSLTDIKAQLMNGYKYTEKVFLVGAEPLSIGYEKMKELLELIHEYLPYCALVSSYASIKNISMYTVEQLSILHDMGLRQLYIGFESGLEEALILMKKGHTVNEAIEQAQKLNKAGLLFNSIIMYGIAGKGKSVENALATAKMLSQFKSHKIITMNLQIFDDTDLAQMVSSGNFIPADRNERLLEIKTLLEKFNPIEKTVFDTTHPTNIVKLLGTLPDDKAKLLAKLD</sequence>
<evidence type="ECO:0000256" key="5">
    <source>
        <dbReference type="ARBA" id="ARBA00023014"/>
    </source>
</evidence>
<protein>
    <submittedName>
        <fullName evidence="7">Putative Radical SAM domain protein</fullName>
    </submittedName>
</protein>
<dbReference type="PANTHER" id="PTHR43409">
    <property type="entry name" value="ANAEROBIC MAGNESIUM-PROTOPORPHYRIN IX MONOMETHYL ESTER CYCLASE-RELATED"/>
    <property type="match status" value="1"/>
</dbReference>
<dbReference type="InterPro" id="IPR006638">
    <property type="entry name" value="Elp3/MiaA/NifB-like_rSAM"/>
</dbReference>
<dbReference type="GO" id="GO:0051536">
    <property type="term" value="F:iron-sulfur cluster binding"/>
    <property type="evidence" value="ECO:0007669"/>
    <property type="project" value="UniProtKB-KW"/>
</dbReference>
<evidence type="ECO:0000256" key="4">
    <source>
        <dbReference type="ARBA" id="ARBA00023004"/>
    </source>
</evidence>
<dbReference type="InterPro" id="IPR007197">
    <property type="entry name" value="rSAM"/>
</dbReference>
<evidence type="ECO:0000256" key="3">
    <source>
        <dbReference type="ARBA" id="ARBA00022723"/>
    </source>
</evidence>
<keyword evidence="4" id="KW-0408">Iron</keyword>
<reference evidence="8" key="1">
    <citation type="journal article" date="2010" name="BMC Genomics">
        <title>Clostridium sticklandii, a specialist in amino acid degradation:revisiting its metabolism through its genome sequence.</title>
        <authorList>
            <person name="Fonknechten N."/>
            <person name="Chaussonnerie S."/>
            <person name="Tricot S."/>
            <person name="Lajus A."/>
            <person name="Andreesen J.R."/>
            <person name="Perchat N."/>
            <person name="Pelletier E."/>
            <person name="Gouyvenoux M."/>
            <person name="Barbe V."/>
            <person name="Salanoubat M."/>
            <person name="Le Paslier D."/>
            <person name="Weissenbach J."/>
            <person name="Cohen G.N."/>
            <person name="Kreimeyer A."/>
        </authorList>
    </citation>
    <scope>NUCLEOTIDE SEQUENCE [LARGE SCALE GENOMIC DNA]</scope>
    <source>
        <strain evidence="8">ATCC 12662 / DSM 519 / JCM 1433 / CCUG 9281 / NCIMB 10654 / HF</strain>
    </source>
</reference>
<dbReference type="Pfam" id="PF04055">
    <property type="entry name" value="Radical_SAM"/>
    <property type="match status" value="1"/>
</dbReference>
<evidence type="ECO:0000313" key="7">
    <source>
        <dbReference type="EMBL" id="CBH20183.1"/>
    </source>
</evidence>
<dbReference type="InterPro" id="IPR058240">
    <property type="entry name" value="rSAM_sf"/>
</dbReference>
<dbReference type="SFLD" id="SFLDS00029">
    <property type="entry name" value="Radical_SAM"/>
    <property type="match status" value="1"/>
</dbReference>
<dbReference type="EMBL" id="FP565809">
    <property type="protein sequence ID" value="CBH20183.1"/>
    <property type="molecule type" value="Genomic_DNA"/>
</dbReference>
<evidence type="ECO:0000256" key="1">
    <source>
        <dbReference type="ARBA" id="ARBA00001966"/>
    </source>
</evidence>
<dbReference type="GO" id="GO:0003824">
    <property type="term" value="F:catalytic activity"/>
    <property type="evidence" value="ECO:0007669"/>
    <property type="project" value="InterPro"/>
</dbReference>
<accession>E3PRA9</accession>
<dbReference type="InterPro" id="IPR051198">
    <property type="entry name" value="BchE-like"/>
</dbReference>
<dbReference type="HOGENOM" id="CLU_044464_1_0_9"/>
<dbReference type="PROSITE" id="PS51257">
    <property type="entry name" value="PROKAR_LIPOPROTEIN"/>
    <property type="match status" value="1"/>
</dbReference>
<keyword evidence="3" id="KW-0479">Metal-binding</keyword>
<dbReference type="PANTHER" id="PTHR43409:SF4">
    <property type="entry name" value="RADICAL SAM SUPERFAMILY PROTEIN"/>
    <property type="match status" value="1"/>
</dbReference>
<dbReference type="AlphaFoldDB" id="E3PRA9"/>
<dbReference type="GO" id="GO:0046872">
    <property type="term" value="F:metal ion binding"/>
    <property type="evidence" value="ECO:0007669"/>
    <property type="project" value="UniProtKB-KW"/>
</dbReference>
<evidence type="ECO:0000256" key="2">
    <source>
        <dbReference type="ARBA" id="ARBA00022691"/>
    </source>
</evidence>
<dbReference type="Proteomes" id="UP000007041">
    <property type="component" value="Chromosome"/>
</dbReference>
<feature type="domain" description="Radical SAM core" evidence="6">
    <location>
        <begin position="11"/>
        <end position="239"/>
    </location>
</feature>
<organism evidence="7 8">
    <name type="scientific">Acetoanaerobium sticklandii (strain ATCC 12662 / DSM 519 / JCM 1433 / CCUG 9281 / NCIMB 10654 / HF)</name>
    <name type="common">Clostridium sticklandii</name>
    <dbReference type="NCBI Taxonomy" id="499177"/>
    <lineage>
        <taxon>Bacteria</taxon>
        <taxon>Bacillati</taxon>
        <taxon>Bacillota</taxon>
        <taxon>Clostridia</taxon>
        <taxon>Peptostreptococcales</taxon>
        <taxon>Filifactoraceae</taxon>
        <taxon>Acetoanaerobium</taxon>
    </lineage>
</organism>
<dbReference type="Gene3D" id="3.80.30.20">
    <property type="entry name" value="tm_1862 like domain"/>
    <property type="match status" value="1"/>
</dbReference>
<keyword evidence="8" id="KW-1185">Reference proteome</keyword>